<evidence type="ECO:0000256" key="12">
    <source>
        <dbReference type="HAMAP-Rule" id="MF_00138"/>
    </source>
</evidence>
<evidence type="ECO:0000256" key="3">
    <source>
        <dbReference type="ARBA" id="ARBA00005174"/>
    </source>
</evidence>
<organism evidence="15 16">
    <name type="scientific">Litoribrevibacter euphylliae</name>
    <dbReference type="NCBI Taxonomy" id="1834034"/>
    <lineage>
        <taxon>Bacteria</taxon>
        <taxon>Pseudomonadati</taxon>
        <taxon>Pseudomonadota</taxon>
        <taxon>Gammaproteobacteria</taxon>
        <taxon>Oceanospirillales</taxon>
        <taxon>Oceanospirillaceae</taxon>
        <taxon>Litoribrevibacter</taxon>
    </lineage>
</organism>
<dbReference type="GO" id="GO:0004637">
    <property type="term" value="F:phosphoribosylamine-glycine ligase activity"/>
    <property type="evidence" value="ECO:0007669"/>
    <property type="project" value="UniProtKB-EC"/>
</dbReference>
<evidence type="ECO:0000256" key="6">
    <source>
        <dbReference type="ARBA" id="ARBA00022741"/>
    </source>
</evidence>
<evidence type="ECO:0000256" key="4">
    <source>
        <dbReference type="ARBA" id="ARBA00013255"/>
    </source>
</evidence>
<evidence type="ECO:0000256" key="13">
    <source>
        <dbReference type="PROSITE-ProRule" id="PRU00409"/>
    </source>
</evidence>
<dbReference type="PANTHER" id="PTHR43472">
    <property type="entry name" value="PHOSPHORIBOSYLAMINE--GLYCINE LIGASE"/>
    <property type="match status" value="1"/>
</dbReference>
<dbReference type="SMART" id="SM01209">
    <property type="entry name" value="GARS_A"/>
    <property type="match status" value="1"/>
</dbReference>
<dbReference type="EMBL" id="JBHRSZ010000001">
    <property type="protein sequence ID" value="MFC3149490.1"/>
    <property type="molecule type" value="Genomic_DNA"/>
</dbReference>
<keyword evidence="8 13" id="KW-0067">ATP-binding</keyword>
<dbReference type="Pfam" id="PF02844">
    <property type="entry name" value="GARS_N"/>
    <property type="match status" value="1"/>
</dbReference>
<dbReference type="PROSITE" id="PS50975">
    <property type="entry name" value="ATP_GRASP"/>
    <property type="match status" value="1"/>
</dbReference>
<evidence type="ECO:0000259" key="14">
    <source>
        <dbReference type="PROSITE" id="PS50975"/>
    </source>
</evidence>
<dbReference type="Proteomes" id="UP001595476">
    <property type="component" value="Unassembled WGS sequence"/>
</dbReference>
<evidence type="ECO:0000256" key="2">
    <source>
        <dbReference type="ARBA" id="ARBA00001946"/>
    </source>
</evidence>
<dbReference type="PANTHER" id="PTHR43472:SF1">
    <property type="entry name" value="PHOSPHORIBOSYLAMINE--GLYCINE LIGASE, CHLOROPLASTIC"/>
    <property type="match status" value="1"/>
</dbReference>
<protein>
    <recommendedName>
        <fullName evidence="4 12">Phosphoribosylamine--glycine ligase</fullName>
        <ecNumber evidence="4 12">6.3.4.13</ecNumber>
    </recommendedName>
    <alternativeName>
        <fullName evidence="12">GARS</fullName>
    </alternativeName>
    <alternativeName>
        <fullName evidence="10 12">Glycinamide ribonucleotide synthetase</fullName>
    </alternativeName>
    <alternativeName>
        <fullName evidence="11 12">Phosphoribosylglycinamide synthetase</fullName>
    </alternativeName>
</protein>
<keyword evidence="6 13" id="KW-0547">Nucleotide-binding</keyword>
<feature type="domain" description="ATP-grasp" evidence="14">
    <location>
        <begin position="109"/>
        <end position="316"/>
    </location>
</feature>
<dbReference type="InterPro" id="IPR020559">
    <property type="entry name" value="PRibGlycinamide_synth_CS"/>
</dbReference>
<keyword evidence="16" id="KW-1185">Reference proteome</keyword>
<comment type="cofactor">
    <cofactor evidence="2">
        <name>Mg(2+)</name>
        <dbReference type="ChEBI" id="CHEBI:18420"/>
    </cofactor>
</comment>
<dbReference type="InterPro" id="IPR020560">
    <property type="entry name" value="PRibGlycinamide_synth_C-dom"/>
</dbReference>
<dbReference type="Gene3D" id="3.90.600.10">
    <property type="entry name" value="Phosphoribosylglycinamide synthetase, C-terminal domain"/>
    <property type="match status" value="1"/>
</dbReference>
<dbReference type="InterPro" id="IPR037123">
    <property type="entry name" value="PRibGlycinamide_synth_C_sf"/>
</dbReference>
<comment type="pathway">
    <text evidence="3 12">Purine metabolism; IMP biosynthesis via de novo pathway; N(1)-(5-phospho-D-ribosyl)glycinamide from 5-phospho-alpha-D-ribose 1-diphosphate: step 2/2.</text>
</comment>
<evidence type="ECO:0000256" key="9">
    <source>
        <dbReference type="ARBA" id="ARBA00038345"/>
    </source>
</evidence>
<evidence type="ECO:0000256" key="11">
    <source>
        <dbReference type="ARBA" id="ARBA00042864"/>
    </source>
</evidence>
<dbReference type="Gene3D" id="3.30.1490.20">
    <property type="entry name" value="ATP-grasp fold, A domain"/>
    <property type="match status" value="1"/>
</dbReference>
<dbReference type="HAMAP" id="MF_00138">
    <property type="entry name" value="GARS"/>
    <property type="match status" value="1"/>
</dbReference>
<reference evidence="16" key="1">
    <citation type="journal article" date="2019" name="Int. J. Syst. Evol. Microbiol.">
        <title>The Global Catalogue of Microorganisms (GCM) 10K type strain sequencing project: providing services to taxonomists for standard genome sequencing and annotation.</title>
        <authorList>
            <consortium name="The Broad Institute Genomics Platform"/>
            <consortium name="The Broad Institute Genome Sequencing Center for Infectious Disease"/>
            <person name="Wu L."/>
            <person name="Ma J."/>
        </authorList>
    </citation>
    <scope>NUCLEOTIDE SEQUENCE [LARGE SCALE GENOMIC DNA]</scope>
    <source>
        <strain evidence="16">KCTC 52438</strain>
    </source>
</reference>
<evidence type="ECO:0000313" key="16">
    <source>
        <dbReference type="Proteomes" id="UP001595476"/>
    </source>
</evidence>
<comment type="caution">
    <text evidence="15">The sequence shown here is derived from an EMBL/GenBank/DDBJ whole genome shotgun (WGS) entry which is preliminary data.</text>
</comment>
<dbReference type="Gene3D" id="3.30.470.20">
    <property type="entry name" value="ATP-grasp fold, B domain"/>
    <property type="match status" value="1"/>
</dbReference>
<evidence type="ECO:0000256" key="1">
    <source>
        <dbReference type="ARBA" id="ARBA00001936"/>
    </source>
</evidence>
<comment type="similarity">
    <text evidence="9 12">Belongs to the GARS family.</text>
</comment>
<dbReference type="InterPro" id="IPR000115">
    <property type="entry name" value="PRibGlycinamide_synth"/>
</dbReference>
<dbReference type="Gene3D" id="3.40.50.20">
    <property type="match status" value="1"/>
</dbReference>
<comment type="cofactor">
    <cofactor evidence="1">
        <name>Mn(2+)</name>
        <dbReference type="ChEBI" id="CHEBI:29035"/>
    </cofactor>
</comment>
<evidence type="ECO:0000313" key="15">
    <source>
        <dbReference type="EMBL" id="MFC3149490.1"/>
    </source>
</evidence>
<dbReference type="InterPro" id="IPR013815">
    <property type="entry name" value="ATP_grasp_subdomain_1"/>
</dbReference>
<keyword evidence="7 12" id="KW-0658">Purine biosynthesis</keyword>
<dbReference type="InterPro" id="IPR020562">
    <property type="entry name" value="PRibGlycinamide_synth_N"/>
</dbReference>
<dbReference type="SUPFAM" id="SSF56059">
    <property type="entry name" value="Glutathione synthetase ATP-binding domain-like"/>
    <property type="match status" value="1"/>
</dbReference>
<evidence type="ECO:0000256" key="7">
    <source>
        <dbReference type="ARBA" id="ARBA00022755"/>
    </source>
</evidence>
<keyword evidence="5 12" id="KW-0436">Ligase</keyword>
<dbReference type="Pfam" id="PF02843">
    <property type="entry name" value="GARS_C"/>
    <property type="match status" value="1"/>
</dbReference>
<dbReference type="RefSeq" id="WP_386714517.1">
    <property type="nucleotide sequence ID" value="NZ_JBHRSZ010000001.1"/>
</dbReference>
<dbReference type="SUPFAM" id="SSF51246">
    <property type="entry name" value="Rudiment single hybrid motif"/>
    <property type="match status" value="1"/>
</dbReference>
<dbReference type="EC" id="6.3.4.13" evidence="4 12"/>
<comment type="catalytic activity">
    <reaction evidence="12">
        <text>5-phospho-beta-D-ribosylamine + glycine + ATP = N(1)-(5-phospho-beta-D-ribosyl)glycinamide + ADP + phosphate + H(+)</text>
        <dbReference type="Rhea" id="RHEA:17453"/>
        <dbReference type="ChEBI" id="CHEBI:15378"/>
        <dbReference type="ChEBI" id="CHEBI:30616"/>
        <dbReference type="ChEBI" id="CHEBI:43474"/>
        <dbReference type="ChEBI" id="CHEBI:57305"/>
        <dbReference type="ChEBI" id="CHEBI:58681"/>
        <dbReference type="ChEBI" id="CHEBI:143788"/>
        <dbReference type="ChEBI" id="CHEBI:456216"/>
        <dbReference type="EC" id="6.3.4.13"/>
    </reaction>
</comment>
<dbReference type="InterPro" id="IPR020561">
    <property type="entry name" value="PRibGlycinamid_synth_ATP-grasp"/>
</dbReference>
<evidence type="ECO:0000256" key="5">
    <source>
        <dbReference type="ARBA" id="ARBA00022598"/>
    </source>
</evidence>
<dbReference type="SUPFAM" id="SSF52440">
    <property type="entry name" value="PreATP-grasp domain"/>
    <property type="match status" value="1"/>
</dbReference>
<dbReference type="InterPro" id="IPR011761">
    <property type="entry name" value="ATP-grasp"/>
</dbReference>
<accession>A0ABV7H6U8</accession>
<sequence length="429" mass="45891">MKVLVIGSGGREHALAWTAAKAENVEQVFVAPGNAGTALEPNLTNVNIDVLDQDKLVAFAKKEAIDLTIVGPEAPLVEGVVNRFEQEGLNIFGPTQGAAQLEGSKAFTKDFLARHNIPTAEYQNFTEIEPAVAYVKEKGTPIVIKADGLAAGKGVIIAQTEEEAVNAIEDMLEGNKFGDAGSRVVVEEFLTGEEASFIVMVDGTDVLPLASSQDHKARDNGDLGPNTGGMGAYSPAPVVTQDIHDRIMKEVIMPTVEGMQAEGNRYRGFLYAGIMVAADGTPKVLEYNCRFGDPETQPIMLRLKSNLADLCLAAIQGKLPETTVEWDERASVGVVMAAGGYPEAYNKGDIITGLPQMEAEGIKVFHAGTAEKDGSVVTNGGRVLCATALGNTVSEAQQKAYLLVKQVNWDGVYYRTDIGYRAIEREQNS</sequence>
<gene>
    <name evidence="12 15" type="primary">purD</name>
    <name evidence="15" type="ORF">ACFOEK_00460</name>
</gene>
<dbReference type="NCBIfam" id="TIGR00877">
    <property type="entry name" value="purD"/>
    <property type="match status" value="1"/>
</dbReference>
<dbReference type="PROSITE" id="PS00184">
    <property type="entry name" value="GARS"/>
    <property type="match status" value="1"/>
</dbReference>
<dbReference type="SMART" id="SM01210">
    <property type="entry name" value="GARS_C"/>
    <property type="match status" value="1"/>
</dbReference>
<evidence type="ECO:0000256" key="8">
    <source>
        <dbReference type="ARBA" id="ARBA00022840"/>
    </source>
</evidence>
<name>A0ABV7H6U8_9GAMM</name>
<evidence type="ECO:0000256" key="10">
    <source>
        <dbReference type="ARBA" id="ARBA00042242"/>
    </source>
</evidence>
<dbReference type="InterPro" id="IPR016185">
    <property type="entry name" value="PreATP-grasp_dom_sf"/>
</dbReference>
<proteinExistence type="inferred from homology"/>
<dbReference type="Pfam" id="PF01071">
    <property type="entry name" value="GARS_A"/>
    <property type="match status" value="1"/>
</dbReference>
<dbReference type="InterPro" id="IPR011054">
    <property type="entry name" value="Rudment_hybrid_motif"/>
</dbReference>